<sequence>MFVIGNERLNPASERTAQRRLQPAQGPAITQPHSLSTSVAVKRLIPFLSSQTHKTTSMLHPTNAFRDLDSIKQKVAGTVLAEKQGSKC</sequence>
<dbReference type="EMBL" id="CM047583">
    <property type="protein sequence ID" value="KAI9913188.1"/>
    <property type="molecule type" value="Genomic_DNA"/>
</dbReference>
<dbReference type="Proteomes" id="UP001163321">
    <property type="component" value="Chromosome 4"/>
</dbReference>
<keyword evidence="2" id="KW-1185">Reference proteome</keyword>
<comment type="caution">
    <text evidence="1">The sequence shown here is derived from an EMBL/GenBank/DDBJ whole genome shotgun (WGS) entry which is preliminary data.</text>
</comment>
<reference evidence="1 2" key="1">
    <citation type="journal article" date="2022" name="bioRxiv">
        <title>The genome of the oomycete Peronosclerospora sorghi, a cosmopolitan pathogen of maize and sorghum, is inflated with dispersed pseudogenes.</title>
        <authorList>
            <person name="Fletcher K."/>
            <person name="Martin F."/>
            <person name="Isakeit T."/>
            <person name="Cavanaugh K."/>
            <person name="Magill C."/>
            <person name="Michelmore R."/>
        </authorList>
    </citation>
    <scope>NUCLEOTIDE SEQUENCE [LARGE SCALE GENOMIC DNA]</scope>
    <source>
        <strain evidence="1">P6</strain>
    </source>
</reference>
<protein>
    <submittedName>
        <fullName evidence="1">Uncharacterized protein</fullName>
    </submittedName>
</protein>
<accession>A0ACC0W5G0</accession>
<proteinExistence type="predicted"/>
<evidence type="ECO:0000313" key="1">
    <source>
        <dbReference type="EMBL" id="KAI9913188.1"/>
    </source>
</evidence>
<gene>
    <name evidence="1" type="ORF">PsorP6_004939</name>
</gene>
<organism evidence="1 2">
    <name type="scientific">Peronosclerospora sorghi</name>
    <dbReference type="NCBI Taxonomy" id="230839"/>
    <lineage>
        <taxon>Eukaryota</taxon>
        <taxon>Sar</taxon>
        <taxon>Stramenopiles</taxon>
        <taxon>Oomycota</taxon>
        <taxon>Peronosporomycetes</taxon>
        <taxon>Peronosporales</taxon>
        <taxon>Peronosporaceae</taxon>
        <taxon>Peronosclerospora</taxon>
    </lineage>
</organism>
<evidence type="ECO:0000313" key="2">
    <source>
        <dbReference type="Proteomes" id="UP001163321"/>
    </source>
</evidence>
<name>A0ACC0W5G0_9STRA</name>